<reference evidence="2 3" key="1">
    <citation type="submission" date="2019-05" db="EMBL/GenBank/DDBJ databases">
        <title>Another draft genome of Portunus trituberculatus and its Hox gene families provides insights of decapod evolution.</title>
        <authorList>
            <person name="Jeong J.-H."/>
            <person name="Song I."/>
            <person name="Kim S."/>
            <person name="Choi T."/>
            <person name="Kim D."/>
            <person name="Ryu S."/>
            <person name="Kim W."/>
        </authorList>
    </citation>
    <scope>NUCLEOTIDE SEQUENCE [LARGE SCALE GENOMIC DNA]</scope>
    <source>
        <tissue evidence="2">Muscle</tissue>
    </source>
</reference>
<dbReference type="Proteomes" id="UP000324222">
    <property type="component" value="Unassembled WGS sequence"/>
</dbReference>
<keyword evidence="3" id="KW-1185">Reference proteome</keyword>
<evidence type="ECO:0000313" key="3">
    <source>
        <dbReference type="Proteomes" id="UP000324222"/>
    </source>
</evidence>
<dbReference type="EMBL" id="VSRR010003196">
    <property type="protein sequence ID" value="MPC35086.1"/>
    <property type="molecule type" value="Genomic_DNA"/>
</dbReference>
<name>A0A5B7EP88_PORTR</name>
<evidence type="ECO:0000256" key="1">
    <source>
        <dbReference type="SAM" id="MobiDB-lite"/>
    </source>
</evidence>
<accession>A0A5B7EP88</accession>
<evidence type="ECO:0000313" key="2">
    <source>
        <dbReference type="EMBL" id="MPC35086.1"/>
    </source>
</evidence>
<protein>
    <submittedName>
        <fullName evidence="2">Uncharacterized protein</fullName>
    </submittedName>
</protein>
<feature type="region of interest" description="Disordered" evidence="1">
    <location>
        <begin position="1"/>
        <end position="20"/>
    </location>
</feature>
<gene>
    <name evidence="2" type="ORF">E2C01_028500</name>
</gene>
<feature type="compositionally biased region" description="Polar residues" evidence="1">
    <location>
        <begin position="1"/>
        <end position="10"/>
    </location>
</feature>
<organism evidence="2 3">
    <name type="scientific">Portunus trituberculatus</name>
    <name type="common">Swimming crab</name>
    <name type="synonym">Neptunus trituberculatus</name>
    <dbReference type="NCBI Taxonomy" id="210409"/>
    <lineage>
        <taxon>Eukaryota</taxon>
        <taxon>Metazoa</taxon>
        <taxon>Ecdysozoa</taxon>
        <taxon>Arthropoda</taxon>
        <taxon>Crustacea</taxon>
        <taxon>Multicrustacea</taxon>
        <taxon>Malacostraca</taxon>
        <taxon>Eumalacostraca</taxon>
        <taxon>Eucarida</taxon>
        <taxon>Decapoda</taxon>
        <taxon>Pleocyemata</taxon>
        <taxon>Brachyura</taxon>
        <taxon>Eubrachyura</taxon>
        <taxon>Portunoidea</taxon>
        <taxon>Portunidae</taxon>
        <taxon>Portuninae</taxon>
        <taxon>Portunus</taxon>
    </lineage>
</organism>
<comment type="caution">
    <text evidence="2">The sequence shown here is derived from an EMBL/GenBank/DDBJ whole genome shotgun (WGS) entry which is preliminary data.</text>
</comment>
<sequence>MQKTKSSVSGIQEPPPAIPLPRVLTSSLRRGGRPFVLFHGSPRHLASPPPRNNVVRTDPGEIRRGSEIFVPHTSLHRIFSTG</sequence>
<proteinExistence type="predicted"/>
<dbReference type="AlphaFoldDB" id="A0A5B7EP88"/>